<gene>
    <name evidence="1" type="ORF">SAMN05421863_108911</name>
</gene>
<evidence type="ECO:0000313" key="2">
    <source>
        <dbReference type="Proteomes" id="UP000183287"/>
    </source>
</evidence>
<dbReference type="EMBL" id="FOUB01000089">
    <property type="protein sequence ID" value="SFN03942.1"/>
    <property type="molecule type" value="Genomic_DNA"/>
</dbReference>
<evidence type="ECO:0000313" key="1">
    <source>
        <dbReference type="EMBL" id="SFN03942.1"/>
    </source>
</evidence>
<dbReference type="AlphaFoldDB" id="A0A1I4VRS2"/>
<keyword evidence="2" id="KW-1185">Reference proteome</keyword>
<name>A0A1I4VRS2_9PROT</name>
<accession>A0A1I4VRS2</accession>
<sequence length="41" mass="4225">MESYEYKGMALGILGLCTHASLSQLAFAALTLHIGGNPSGT</sequence>
<dbReference type="Proteomes" id="UP000183287">
    <property type="component" value="Unassembled WGS sequence"/>
</dbReference>
<proteinExistence type="predicted"/>
<reference evidence="2" key="1">
    <citation type="submission" date="2016-10" db="EMBL/GenBank/DDBJ databases">
        <authorList>
            <person name="Varghese N."/>
            <person name="Submissions S."/>
        </authorList>
    </citation>
    <scope>NUCLEOTIDE SEQUENCE [LARGE SCALE GENOMIC DNA]</scope>
    <source>
        <strain evidence="2">Nm44</strain>
    </source>
</reference>
<organism evidence="1 2">
    <name type="scientific">Nitrosomonas communis</name>
    <dbReference type="NCBI Taxonomy" id="44574"/>
    <lineage>
        <taxon>Bacteria</taxon>
        <taxon>Pseudomonadati</taxon>
        <taxon>Pseudomonadota</taxon>
        <taxon>Betaproteobacteria</taxon>
        <taxon>Nitrosomonadales</taxon>
        <taxon>Nitrosomonadaceae</taxon>
        <taxon>Nitrosomonas</taxon>
    </lineage>
</organism>
<protein>
    <submittedName>
        <fullName evidence="1">Uncharacterized protein</fullName>
    </submittedName>
</protein>